<evidence type="ECO:0000313" key="2">
    <source>
        <dbReference type="Proteomes" id="UP001054945"/>
    </source>
</evidence>
<sequence>MLVHFQKGALQYISSKVSHTYDVLSEKRMTPKDAMSRTACKRFFQMTLGKSLERTEINDDRGPRIKFGTQRSLENTPIGMFRMNEQDSGFKPFLRAITQRRIFRI</sequence>
<organism evidence="1 2">
    <name type="scientific">Caerostris extrusa</name>
    <name type="common">Bark spider</name>
    <name type="synonym">Caerostris bankana</name>
    <dbReference type="NCBI Taxonomy" id="172846"/>
    <lineage>
        <taxon>Eukaryota</taxon>
        <taxon>Metazoa</taxon>
        <taxon>Ecdysozoa</taxon>
        <taxon>Arthropoda</taxon>
        <taxon>Chelicerata</taxon>
        <taxon>Arachnida</taxon>
        <taxon>Araneae</taxon>
        <taxon>Araneomorphae</taxon>
        <taxon>Entelegynae</taxon>
        <taxon>Araneoidea</taxon>
        <taxon>Araneidae</taxon>
        <taxon>Caerostris</taxon>
    </lineage>
</organism>
<protein>
    <submittedName>
        <fullName evidence="1">Uncharacterized protein</fullName>
    </submittedName>
</protein>
<evidence type="ECO:0000313" key="1">
    <source>
        <dbReference type="EMBL" id="GIX86804.1"/>
    </source>
</evidence>
<comment type="caution">
    <text evidence="1">The sequence shown here is derived from an EMBL/GenBank/DDBJ whole genome shotgun (WGS) entry which is preliminary data.</text>
</comment>
<dbReference type="EMBL" id="BPLR01021171">
    <property type="protein sequence ID" value="GIX86804.1"/>
    <property type="molecule type" value="Genomic_DNA"/>
</dbReference>
<dbReference type="AlphaFoldDB" id="A0AAV4NT70"/>
<accession>A0AAV4NT70</accession>
<reference evidence="1 2" key="1">
    <citation type="submission" date="2021-06" db="EMBL/GenBank/DDBJ databases">
        <title>Caerostris extrusa draft genome.</title>
        <authorList>
            <person name="Kono N."/>
            <person name="Arakawa K."/>
        </authorList>
    </citation>
    <scope>NUCLEOTIDE SEQUENCE [LARGE SCALE GENOMIC DNA]</scope>
</reference>
<dbReference type="Proteomes" id="UP001054945">
    <property type="component" value="Unassembled WGS sequence"/>
</dbReference>
<keyword evidence="2" id="KW-1185">Reference proteome</keyword>
<name>A0AAV4NT70_CAEEX</name>
<gene>
    <name evidence="1" type="ORF">CEXT_616191</name>
</gene>
<proteinExistence type="predicted"/>